<gene>
    <name evidence="2" type="ORF">BO70DRAFT_302134</name>
</gene>
<dbReference type="AlphaFoldDB" id="A0A317UYW9"/>
<feature type="compositionally biased region" description="Basic and acidic residues" evidence="1">
    <location>
        <begin position="1"/>
        <end position="17"/>
    </location>
</feature>
<feature type="compositionally biased region" description="Basic and acidic residues" evidence="1">
    <location>
        <begin position="68"/>
        <end position="79"/>
    </location>
</feature>
<feature type="compositionally biased region" description="Basic and acidic residues" evidence="1">
    <location>
        <begin position="24"/>
        <end position="34"/>
    </location>
</feature>
<organism evidence="2 3">
    <name type="scientific">Aspergillus heteromorphus CBS 117.55</name>
    <dbReference type="NCBI Taxonomy" id="1448321"/>
    <lineage>
        <taxon>Eukaryota</taxon>
        <taxon>Fungi</taxon>
        <taxon>Dikarya</taxon>
        <taxon>Ascomycota</taxon>
        <taxon>Pezizomycotina</taxon>
        <taxon>Eurotiomycetes</taxon>
        <taxon>Eurotiomycetidae</taxon>
        <taxon>Eurotiales</taxon>
        <taxon>Aspergillaceae</taxon>
        <taxon>Aspergillus</taxon>
        <taxon>Aspergillus subgen. Circumdati</taxon>
    </lineage>
</organism>
<evidence type="ECO:0000313" key="2">
    <source>
        <dbReference type="EMBL" id="PWY65692.1"/>
    </source>
</evidence>
<dbReference type="GeneID" id="37061971"/>
<dbReference type="OrthoDB" id="4498107at2759"/>
<dbReference type="RefSeq" id="XP_025394581.1">
    <property type="nucleotide sequence ID" value="XM_025539734.1"/>
</dbReference>
<name>A0A317UYW9_9EURO</name>
<feature type="compositionally biased region" description="Polar residues" evidence="1">
    <location>
        <begin position="53"/>
        <end position="64"/>
    </location>
</feature>
<comment type="caution">
    <text evidence="2">The sequence shown here is derived from an EMBL/GenBank/DDBJ whole genome shotgun (WGS) entry which is preliminary data.</text>
</comment>
<keyword evidence="3" id="KW-1185">Reference proteome</keyword>
<dbReference type="Proteomes" id="UP000247233">
    <property type="component" value="Unassembled WGS sequence"/>
</dbReference>
<protein>
    <submittedName>
        <fullName evidence="2">Uncharacterized protein</fullName>
    </submittedName>
</protein>
<evidence type="ECO:0000313" key="3">
    <source>
        <dbReference type="Proteomes" id="UP000247233"/>
    </source>
</evidence>
<evidence type="ECO:0000256" key="1">
    <source>
        <dbReference type="SAM" id="MobiDB-lite"/>
    </source>
</evidence>
<sequence length="204" mass="23067">MSRGRTLRDWDADESHKRVAVSRRGSDTDYDIRVPRSSHVDAQPEPSYYGPNFVNSEQGRSSSLAYGDIREPKMPDPWKKAPQPYPEGMNDQYLTYKDYGDQYSKANRAFKLANPLATPDNHPNIVEKVERGLALAAEARTAANLEAAARSGFDHKFPYAYDSLAKKASHKKPVKEKLEAAKKIRKNEGKLHGKLPADYYEKQP</sequence>
<dbReference type="EMBL" id="MSFL01000049">
    <property type="protein sequence ID" value="PWY65692.1"/>
    <property type="molecule type" value="Genomic_DNA"/>
</dbReference>
<feature type="region of interest" description="Disordered" evidence="1">
    <location>
        <begin position="183"/>
        <end position="204"/>
    </location>
</feature>
<reference evidence="2 3" key="1">
    <citation type="submission" date="2016-12" db="EMBL/GenBank/DDBJ databases">
        <title>The genomes of Aspergillus section Nigri reveals drivers in fungal speciation.</title>
        <authorList>
            <consortium name="DOE Joint Genome Institute"/>
            <person name="Vesth T.C."/>
            <person name="Nybo J."/>
            <person name="Theobald S."/>
            <person name="Brandl J."/>
            <person name="Frisvad J.C."/>
            <person name="Nielsen K.F."/>
            <person name="Lyhne E.K."/>
            <person name="Kogle M.E."/>
            <person name="Kuo A."/>
            <person name="Riley R."/>
            <person name="Clum A."/>
            <person name="Nolan M."/>
            <person name="Lipzen A."/>
            <person name="Salamov A."/>
            <person name="Henrissat B."/>
            <person name="Wiebenga A."/>
            <person name="De Vries R.P."/>
            <person name="Grigoriev I.V."/>
            <person name="Mortensen U.H."/>
            <person name="Andersen M.R."/>
            <person name="Baker S.E."/>
        </authorList>
    </citation>
    <scope>NUCLEOTIDE SEQUENCE [LARGE SCALE GENOMIC DNA]</scope>
    <source>
        <strain evidence="2 3">CBS 117.55</strain>
    </source>
</reference>
<dbReference type="VEuPathDB" id="FungiDB:BO70DRAFT_302134"/>
<proteinExistence type="predicted"/>
<accession>A0A317UYW9</accession>
<feature type="region of interest" description="Disordered" evidence="1">
    <location>
        <begin position="1"/>
        <end position="86"/>
    </location>
</feature>